<name>A0A3M7S3E6_BRAPC</name>
<protein>
    <submittedName>
        <fullName evidence="1">Uncharacterized protein</fullName>
    </submittedName>
</protein>
<gene>
    <name evidence="1" type="ORF">BpHYR1_050046</name>
</gene>
<evidence type="ECO:0000313" key="2">
    <source>
        <dbReference type="Proteomes" id="UP000276133"/>
    </source>
</evidence>
<accession>A0A3M7S3E6</accession>
<keyword evidence="2" id="KW-1185">Reference proteome</keyword>
<dbReference type="EMBL" id="REGN01002094">
    <property type="protein sequence ID" value="RNA30353.1"/>
    <property type="molecule type" value="Genomic_DNA"/>
</dbReference>
<comment type="caution">
    <text evidence="1">The sequence shown here is derived from an EMBL/GenBank/DDBJ whole genome shotgun (WGS) entry which is preliminary data.</text>
</comment>
<evidence type="ECO:0000313" key="1">
    <source>
        <dbReference type="EMBL" id="RNA30353.1"/>
    </source>
</evidence>
<organism evidence="1 2">
    <name type="scientific">Brachionus plicatilis</name>
    <name type="common">Marine rotifer</name>
    <name type="synonym">Brachionus muelleri</name>
    <dbReference type="NCBI Taxonomy" id="10195"/>
    <lineage>
        <taxon>Eukaryota</taxon>
        <taxon>Metazoa</taxon>
        <taxon>Spiralia</taxon>
        <taxon>Gnathifera</taxon>
        <taxon>Rotifera</taxon>
        <taxon>Eurotatoria</taxon>
        <taxon>Monogononta</taxon>
        <taxon>Pseudotrocha</taxon>
        <taxon>Ploima</taxon>
        <taxon>Brachionidae</taxon>
        <taxon>Brachionus</taxon>
    </lineage>
</organism>
<dbReference type="AlphaFoldDB" id="A0A3M7S3E6"/>
<reference evidence="1 2" key="1">
    <citation type="journal article" date="2018" name="Sci. Rep.">
        <title>Genomic signatures of local adaptation to the degree of environmental predictability in rotifers.</title>
        <authorList>
            <person name="Franch-Gras L."/>
            <person name="Hahn C."/>
            <person name="Garcia-Roger E.M."/>
            <person name="Carmona M.J."/>
            <person name="Serra M."/>
            <person name="Gomez A."/>
        </authorList>
    </citation>
    <scope>NUCLEOTIDE SEQUENCE [LARGE SCALE GENOMIC DNA]</scope>
    <source>
        <strain evidence="1">HYR1</strain>
    </source>
</reference>
<dbReference type="Proteomes" id="UP000276133">
    <property type="component" value="Unassembled WGS sequence"/>
</dbReference>
<proteinExistence type="predicted"/>
<sequence length="95" mass="11017">MIEDNLDNNLLGKLKAFLEDCDDIKFLSSLEKLEVKTKKTLVNLDSCLKFVEQKVNMNQANFDHGWPDIKLLKPMNEISMSREISLNNLLITYEI</sequence>